<dbReference type="EMBL" id="JRAI01000059">
    <property type="protein sequence ID" value="KGN85263.1"/>
    <property type="molecule type" value="Genomic_DNA"/>
</dbReference>
<dbReference type="InterPro" id="IPR044934">
    <property type="entry name" value="Streptopain_sf"/>
</dbReference>
<comment type="caution">
    <text evidence="10">The sequence shown here is derived from an EMBL/GenBank/DDBJ whole genome shotgun (WGS) entry which is preliminary data.</text>
</comment>
<feature type="signal peptide" evidence="7">
    <location>
        <begin position="1"/>
        <end position="22"/>
    </location>
</feature>
<dbReference type="InterPro" id="IPR000200">
    <property type="entry name" value="Peptidase_C10"/>
</dbReference>
<sequence>MKKSFFLTIAMLLGFAMTGYSAPITKERASALARLTLRQASLRTGQPVVSDKISIDYVYRQGDAERGTVSAEGDSSPYFYVANRGTNEGYALIAADDRIPAVLAYSPIGRFDMYNMPDNLRMWLQVYDQEISMILSGKAKPNEEILRTKEVPEEVHALMDNGSFANDPMRWNQAYPWNNKEPLLPNGKHAYTGCVATATAQIMRYHSWPLQGEGVFNYDAGPLVGNWSGTFGETYDWSNMPGNPNFDNLSGAQVDAYATLMRDVSASVNMNFYENGSGTYSVYVVRALRNNFRYKRSLQLHVRALYTAQEWQDMIRKELASSRPVYYAGNNQSMGHAFVCDGYASDGTFHFNWGWGGVSNGFYKLTLLSPTSLGIGGQGIGFTIYQEIITGIEPAKIPSEAGTDALPILALESISTVYTSGLGLNVDYSVYNTGEENSNLDLGYRLNNANGEITEVKTSSNNIFWHGYGAFSELFLLDSNVLPQGINTITLLYRRTGTEQWEPIQCIQGGYVNSIKVNTTDPNNVVVTVDDNKGELSIIPNSLIADLNSYEQSSITVRFSSDSPDEIRTPVAFALSTGVTADNLIPLGWIMAEVPGGSNDYPVVFSTEVLTLMEGDYTLWYRFSAKEGVDEWKKIERVSVNTPSVYTHPLFEVNHNQTSSYMLDMADDRALPPFTVKNIGLPFNGNLVVIFRQTQSSSGSLLVAQETAHIQQGETFVYKPHVEGSIPDGTYRATLHAFVNGQPQLYLKGRKSYTVKIVNGTAVEAIASTEKISVFPRPAKDYVEISAPTVPQETAIILFDMSGRIVLKSSLSTGYGKMNISHLPNGTYILKVDRHTTKINVAH</sequence>
<dbReference type="Gene3D" id="3.90.70.50">
    <property type="entry name" value="Peptidase C10, streptopain"/>
    <property type="match status" value="1"/>
</dbReference>
<feature type="domain" description="Spi protease inhibitor" evidence="8">
    <location>
        <begin position="22"/>
        <end position="131"/>
    </location>
</feature>
<dbReference type="Pfam" id="PF13734">
    <property type="entry name" value="Inhibitor_I69"/>
    <property type="match status" value="1"/>
</dbReference>
<keyword evidence="2" id="KW-0645">Protease</keyword>
<evidence type="ECO:0000259" key="8">
    <source>
        <dbReference type="Pfam" id="PF13734"/>
    </source>
</evidence>
<feature type="domain" description="Secretion system C-terminal sorting" evidence="9">
    <location>
        <begin position="774"/>
        <end position="838"/>
    </location>
</feature>
<evidence type="ECO:0000256" key="3">
    <source>
        <dbReference type="ARBA" id="ARBA00022729"/>
    </source>
</evidence>
<feature type="chain" id="PRO_5001986515" evidence="7">
    <location>
        <begin position="23"/>
        <end position="843"/>
    </location>
</feature>
<dbReference type="Pfam" id="PF18962">
    <property type="entry name" value="Por_Secre_tail"/>
    <property type="match status" value="1"/>
</dbReference>
<dbReference type="SUPFAM" id="SSF54001">
    <property type="entry name" value="Cysteine proteinases"/>
    <property type="match status" value="1"/>
</dbReference>
<evidence type="ECO:0000256" key="1">
    <source>
        <dbReference type="ARBA" id="ARBA00009693"/>
    </source>
</evidence>
<dbReference type="Proteomes" id="UP000030130">
    <property type="component" value="Unassembled WGS sequence"/>
</dbReference>
<accession>A0A0A2F2M6</accession>
<evidence type="ECO:0000256" key="6">
    <source>
        <dbReference type="PIRSR" id="PIRSR600200-1"/>
    </source>
</evidence>
<dbReference type="eggNOG" id="ENOG50309XW">
    <property type="taxonomic scope" value="Bacteria"/>
</dbReference>
<gene>
    <name evidence="10" type="ORF">HR08_06715</name>
</gene>
<organism evidence="10 11">
    <name type="scientific">Porphyromonas gulae</name>
    <dbReference type="NCBI Taxonomy" id="111105"/>
    <lineage>
        <taxon>Bacteria</taxon>
        <taxon>Pseudomonadati</taxon>
        <taxon>Bacteroidota</taxon>
        <taxon>Bacteroidia</taxon>
        <taxon>Bacteroidales</taxon>
        <taxon>Porphyromonadaceae</taxon>
        <taxon>Porphyromonas</taxon>
    </lineage>
</organism>
<dbReference type="GO" id="GO:0008234">
    <property type="term" value="F:cysteine-type peptidase activity"/>
    <property type="evidence" value="ECO:0007669"/>
    <property type="project" value="UniProtKB-KW"/>
</dbReference>
<proteinExistence type="inferred from homology"/>
<dbReference type="RefSeq" id="WP_039421279.1">
    <property type="nucleotide sequence ID" value="NZ_JRAI01000059.1"/>
</dbReference>
<dbReference type="PRINTS" id="PR00797">
    <property type="entry name" value="STREPTOPAIN"/>
</dbReference>
<keyword evidence="3 7" id="KW-0732">Signal</keyword>
<evidence type="ECO:0000256" key="7">
    <source>
        <dbReference type="SAM" id="SignalP"/>
    </source>
</evidence>
<dbReference type="NCBIfam" id="TIGR04183">
    <property type="entry name" value="Por_Secre_tail"/>
    <property type="match status" value="1"/>
</dbReference>
<name>A0A0A2F2M6_9PORP</name>
<keyword evidence="4" id="KW-0378">Hydrolase</keyword>
<evidence type="ECO:0000256" key="2">
    <source>
        <dbReference type="ARBA" id="ARBA00022670"/>
    </source>
</evidence>
<evidence type="ECO:0000256" key="5">
    <source>
        <dbReference type="ARBA" id="ARBA00022807"/>
    </source>
</evidence>
<evidence type="ECO:0000259" key="9">
    <source>
        <dbReference type="Pfam" id="PF18962"/>
    </source>
</evidence>
<protein>
    <submittedName>
        <fullName evidence="10">Peptidase C10</fullName>
    </submittedName>
</protein>
<dbReference type="InterPro" id="IPR026444">
    <property type="entry name" value="Secre_tail"/>
</dbReference>
<comment type="similarity">
    <text evidence="1">Belongs to the peptidase C10 family.</text>
</comment>
<dbReference type="AlphaFoldDB" id="A0A0A2F2M6"/>
<feature type="active site" description="Nucleophile" evidence="6">
    <location>
        <position position="194"/>
    </location>
</feature>
<dbReference type="GO" id="GO:0006508">
    <property type="term" value="P:proteolysis"/>
    <property type="evidence" value="ECO:0007669"/>
    <property type="project" value="UniProtKB-KW"/>
</dbReference>
<dbReference type="InterPro" id="IPR025896">
    <property type="entry name" value="Spi_Prtas-inh"/>
</dbReference>
<evidence type="ECO:0000256" key="4">
    <source>
        <dbReference type="ARBA" id="ARBA00022801"/>
    </source>
</evidence>
<dbReference type="InterPro" id="IPR038765">
    <property type="entry name" value="Papain-like_cys_pep_sf"/>
</dbReference>
<dbReference type="STRING" id="111105.HR09_10390"/>
<evidence type="ECO:0000313" key="10">
    <source>
        <dbReference type="EMBL" id="KGN85263.1"/>
    </source>
</evidence>
<feature type="active site" description="Proton acceptor" evidence="6">
    <location>
        <position position="336"/>
    </location>
</feature>
<reference evidence="10 11" key="1">
    <citation type="submission" date="2014-08" db="EMBL/GenBank/DDBJ databases">
        <title>Porphyromonas gulae strain:COT-052_OH1451 Genome sequencing.</title>
        <authorList>
            <person name="Wallis C."/>
            <person name="Deusch O."/>
            <person name="O'Flynn C."/>
            <person name="Davis I."/>
            <person name="Jospin G."/>
            <person name="Darling A.E."/>
            <person name="Coil D.A."/>
            <person name="Alexiev A."/>
            <person name="Horsfall A."/>
            <person name="Kirkwood N."/>
            <person name="Harris S."/>
            <person name="Eisen J.A."/>
        </authorList>
    </citation>
    <scope>NUCLEOTIDE SEQUENCE [LARGE SCALE GENOMIC DNA]</scope>
    <source>
        <strain evidence="11">COT-052 OH1451</strain>
    </source>
</reference>
<dbReference type="OrthoDB" id="2235251at2"/>
<keyword evidence="5" id="KW-0788">Thiol protease</keyword>
<evidence type="ECO:0000313" key="11">
    <source>
        <dbReference type="Proteomes" id="UP000030130"/>
    </source>
</evidence>
<dbReference type="Pfam" id="PF01640">
    <property type="entry name" value="Peptidase_C10"/>
    <property type="match status" value="1"/>
</dbReference>